<gene>
    <name evidence="2" type="ORF">FCULG_00007225</name>
</gene>
<reference evidence="2 3" key="1">
    <citation type="submission" date="2018-02" db="EMBL/GenBank/DDBJ databases">
        <title>Fusarium culmorum secondary metabolites in fungal-bacterial-plant interactions.</title>
        <authorList>
            <person name="Schmidt R."/>
        </authorList>
    </citation>
    <scope>NUCLEOTIDE SEQUENCE [LARGE SCALE GENOMIC DNA]</scope>
    <source>
        <strain evidence="2 3">PV</strain>
    </source>
</reference>
<sequence>MTHQIFVLPAFPVHTRNWPKRIRDKSKIKIDNPKDILDEAMPSTDDLIDLAMESYMDMQLDVSDADPADVVTSFSIPIFMMQDASKSISEIKKIGIEMKKTHTRELVLNILRIVFAVIPFVGLATFALGVASRLATVALIVGEAGNASISIVEIVDNPATAHLLSWAC</sequence>
<keyword evidence="1" id="KW-0472">Membrane</keyword>
<protein>
    <submittedName>
        <fullName evidence="2">Uncharacterized protein</fullName>
    </submittedName>
</protein>
<dbReference type="EMBL" id="PVEM01000006">
    <property type="protein sequence ID" value="PTD07764.1"/>
    <property type="molecule type" value="Genomic_DNA"/>
</dbReference>
<comment type="caution">
    <text evidence="2">The sequence shown here is derived from an EMBL/GenBank/DDBJ whole genome shotgun (WGS) entry which is preliminary data.</text>
</comment>
<dbReference type="OrthoDB" id="5087969at2759"/>
<organism evidence="2 3">
    <name type="scientific">Fusarium culmorum</name>
    <dbReference type="NCBI Taxonomy" id="5516"/>
    <lineage>
        <taxon>Eukaryota</taxon>
        <taxon>Fungi</taxon>
        <taxon>Dikarya</taxon>
        <taxon>Ascomycota</taxon>
        <taxon>Pezizomycotina</taxon>
        <taxon>Sordariomycetes</taxon>
        <taxon>Hypocreomycetidae</taxon>
        <taxon>Hypocreales</taxon>
        <taxon>Nectriaceae</taxon>
        <taxon>Fusarium</taxon>
    </lineage>
</organism>
<proteinExistence type="predicted"/>
<evidence type="ECO:0000313" key="3">
    <source>
        <dbReference type="Proteomes" id="UP000241587"/>
    </source>
</evidence>
<evidence type="ECO:0000313" key="2">
    <source>
        <dbReference type="EMBL" id="PTD07764.1"/>
    </source>
</evidence>
<dbReference type="AlphaFoldDB" id="A0A2T4GW29"/>
<evidence type="ECO:0000256" key="1">
    <source>
        <dbReference type="SAM" id="Phobius"/>
    </source>
</evidence>
<dbReference type="Proteomes" id="UP000241587">
    <property type="component" value="Unassembled WGS sequence"/>
</dbReference>
<keyword evidence="3" id="KW-1185">Reference proteome</keyword>
<keyword evidence="1" id="KW-1133">Transmembrane helix</keyword>
<accession>A0A2T4GW29</accession>
<keyword evidence="1" id="KW-0812">Transmembrane</keyword>
<name>A0A2T4GW29_FUSCU</name>
<feature type="transmembrane region" description="Helical" evidence="1">
    <location>
        <begin position="106"/>
        <end position="131"/>
    </location>
</feature>